<dbReference type="PATRIC" id="fig|1354272.4.peg.1290"/>
<comment type="similarity">
    <text evidence="2">Belongs to the class-V pyridoxal-phosphate-dependent aminotransferase family. Csd subfamily.</text>
</comment>
<dbReference type="Pfam" id="PF00266">
    <property type="entry name" value="Aminotran_5"/>
    <property type="match status" value="1"/>
</dbReference>
<reference evidence="9 10" key="1">
    <citation type="submission" date="2016-04" db="EMBL/GenBank/DDBJ databases">
        <title>ATOL: Assembling a taxonomically balanced genome-scale reconstruction of the evolutionary history of the Enterobacteriaceae.</title>
        <authorList>
            <person name="Plunkett G.III."/>
            <person name="Neeno-Eckwall E.C."/>
            <person name="Glasner J.D."/>
            <person name="Perna N.T."/>
        </authorList>
    </citation>
    <scope>NUCLEOTIDE SEQUENCE [LARGE SCALE GENOMIC DNA]</scope>
    <source>
        <strain evidence="9 10">ATCC 35613</strain>
    </source>
</reference>
<dbReference type="InterPro" id="IPR015424">
    <property type="entry name" value="PyrdxlP-dep_Trfase"/>
</dbReference>
<evidence type="ECO:0000256" key="6">
    <source>
        <dbReference type="ARBA" id="ARBA00050776"/>
    </source>
</evidence>
<protein>
    <recommendedName>
        <fullName evidence="3">cysteine desulfurase</fullName>
        <ecNumber evidence="3">2.8.1.7</ecNumber>
    </recommendedName>
</protein>
<dbReference type="AlphaFoldDB" id="A0A1B7JZE0"/>
<dbReference type="InterPro" id="IPR020578">
    <property type="entry name" value="Aminotrans_V_PyrdxlP_BS"/>
</dbReference>
<dbReference type="OrthoDB" id="9808002at2"/>
<dbReference type="Gene3D" id="3.40.640.10">
    <property type="entry name" value="Type I PLP-dependent aspartate aminotransferase-like (Major domain)"/>
    <property type="match status" value="1"/>
</dbReference>
<dbReference type="SUPFAM" id="SSF53383">
    <property type="entry name" value="PLP-dependent transferases"/>
    <property type="match status" value="1"/>
</dbReference>
<dbReference type="PROSITE" id="PS00595">
    <property type="entry name" value="AA_TRANSFER_CLASS_5"/>
    <property type="match status" value="1"/>
</dbReference>
<evidence type="ECO:0000259" key="8">
    <source>
        <dbReference type="Pfam" id="PF00266"/>
    </source>
</evidence>
<evidence type="ECO:0000256" key="3">
    <source>
        <dbReference type="ARBA" id="ARBA00012239"/>
    </source>
</evidence>
<dbReference type="RefSeq" id="WP_068441202.1">
    <property type="nucleotide sequence ID" value="NZ_LXEW01000018.1"/>
</dbReference>
<dbReference type="EC" id="2.8.1.7" evidence="3"/>
<dbReference type="InterPro" id="IPR015422">
    <property type="entry name" value="PyrdxlP-dep_Trfase_small"/>
</dbReference>
<comment type="catalytic activity">
    <reaction evidence="6">
        <text>(sulfur carrier)-H + L-cysteine = (sulfur carrier)-SH + L-alanine</text>
        <dbReference type="Rhea" id="RHEA:43892"/>
        <dbReference type="Rhea" id="RHEA-COMP:14737"/>
        <dbReference type="Rhea" id="RHEA-COMP:14739"/>
        <dbReference type="ChEBI" id="CHEBI:29917"/>
        <dbReference type="ChEBI" id="CHEBI:35235"/>
        <dbReference type="ChEBI" id="CHEBI:57972"/>
        <dbReference type="ChEBI" id="CHEBI:64428"/>
        <dbReference type="EC" id="2.8.1.7"/>
    </reaction>
</comment>
<dbReference type="Proteomes" id="UP000078224">
    <property type="component" value="Unassembled WGS sequence"/>
</dbReference>
<dbReference type="GO" id="GO:0006534">
    <property type="term" value="P:cysteine metabolic process"/>
    <property type="evidence" value="ECO:0007669"/>
    <property type="project" value="InterPro"/>
</dbReference>
<dbReference type="Gene3D" id="3.90.1150.10">
    <property type="entry name" value="Aspartate Aminotransferase, domain 1"/>
    <property type="match status" value="1"/>
</dbReference>
<evidence type="ECO:0000256" key="5">
    <source>
        <dbReference type="ARBA" id="ARBA00022898"/>
    </source>
</evidence>
<dbReference type="NCBIfam" id="TIGR03392">
    <property type="entry name" value="FeS_syn_CsdA"/>
    <property type="match status" value="1"/>
</dbReference>
<accession>A0A1B7JZE0</accession>
<dbReference type="InterPro" id="IPR015421">
    <property type="entry name" value="PyrdxlP-dep_Trfase_major"/>
</dbReference>
<keyword evidence="5" id="KW-0663">Pyridoxal phosphate</keyword>
<dbReference type="InterPro" id="IPR010970">
    <property type="entry name" value="Cys_dSase_SufS"/>
</dbReference>
<dbReference type="EMBL" id="LXEW01000018">
    <property type="protein sequence ID" value="OAT53094.1"/>
    <property type="molecule type" value="Genomic_DNA"/>
</dbReference>
<dbReference type="GO" id="GO:0016226">
    <property type="term" value="P:iron-sulfur cluster assembly"/>
    <property type="evidence" value="ECO:0007669"/>
    <property type="project" value="InterPro"/>
</dbReference>
<dbReference type="PANTHER" id="PTHR43586:SF8">
    <property type="entry name" value="CYSTEINE DESULFURASE 1, CHLOROPLASTIC"/>
    <property type="match status" value="1"/>
</dbReference>
<dbReference type="CDD" id="cd06453">
    <property type="entry name" value="SufS_like"/>
    <property type="match status" value="1"/>
</dbReference>
<comment type="caution">
    <text evidence="9">The sequence shown here is derived from an EMBL/GenBank/DDBJ whole genome shotgun (WGS) entry which is preliminary data.</text>
</comment>
<evidence type="ECO:0000256" key="7">
    <source>
        <dbReference type="RuleBase" id="RU004504"/>
    </source>
</evidence>
<keyword evidence="4 9" id="KW-0808">Transferase</keyword>
<dbReference type="InterPro" id="IPR022471">
    <property type="entry name" value="Cys_desulphurase_CdsA"/>
</dbReference>
<keyword evidence="10" id="KW-1185">Reference proteome</keyword>
<dbReference type="PANTHER" id="PTHR43586">
    <property type="entry name" value="CYSTEINE DESULFURASE"/>
    <property type="match status" value="1"/>
</dbReference>
<evidence type="ECO:0000256" key="4">
    <source>
        <dbReference type="ARBA" id="ARBA00022679"/>
    </source>
</evidence>
<evidence type="ECO:0000256" key="1">
    <source>
        <dbReference type="ARBA" id="ARBA00001933"/>
    </source>
</evidence>
<comment type="cofactor">
    <cofactor evidence="1 7">
        <name>pyridoxal 5'-phosphate</name>
        <dbReference type="ChEBI" id="CHEBI:597326"/>
    </cofactor>
</comment>
<evidence type="ECO:0000256" key="2">
    <source>
        <dbReference type="ARBA" id="ARBA00010447"/>
    </source>
</evidence>
<dbReference type="GO" id="GO:0031071">
    <property type="term" value="F:cysteine desulfurase activity"/>
    <property type="evidence" value="ECO:0007669"/>
    <property type="project" value="UniProtKB-EC"/>
</dbReference>
<feature type="domain" description="Aminotransferase class V" evidence="8">
    <location>
        <begin position="21"/>
        <end position="388"/>
    </location>
</feature>
<gene>
    <name evidence="9" type="ORF">M998_1271</name>
</gene>
<sequence length="401" mass="44511">MIDFNATQFRQTFPAIDSTTVFLDSAATALKPMPMIDASNRYYQLSGSSVYRGQSVESSKTTHDYEQGRIRVAKFINAQSEKNIIWTRGTTESINFITQSFFRNQLQPDDEIIISEIEHHSNLLPWLMLAKQTGAKIVKWPISDNFTLSINTLKSLINVKSKVVAITQMSNVTGYQPDLAKITKLAHANGAYVVVDGAQGVVHHPLDVSTSNVDFYAFSAHKLYGPTGLGVCYGKSDLLTQMTPWHGGGKMLTEVNFEEFTPAAIPQCFEAGTPNIAGVIAFSAVLEWLDEINLTQAEKHSCSLIQYAHDQLSQLDGFICYSSPNSPMLSFNFKGIHHSDLGLLLTEQNIALRYGQHCTQPLMSALNISGCLRISTMPYNDRHDIDKFINAINFALTILND</sequence>
<evidence type="ECO:0000313" key="9">
    <source>
        <dbReference type="EMBL" id="OAT53094.1"/>
    </source>
</evidence>
<name>A0A1B7JZE0_9GAMM</name>
<evidence type="ECO:0000313" key="10">
    <source>
        <dbReference type="Proteomes" id="UP000078224"/>
    </source>
</evidence>
<dbReference type="NCBIfam" id="NF008126">
    <property type="entry name" value="PRK10874.1"/>
    <property type="match status" value="1"/>
</dbReference>
<dbReference type="InterPro" id="IPR000192">
    <property type="entry name" value="Aminotrans_V_dom"/>
</dbReference>
<proteinExistence type="inferred from homology"/>
<organism evidence="9 10">
    <name type="scientific">Providencia heimbachae ATCC 35613</name>
    <dbReference type="NCBI Taxonomy" id="1354272"/>
    <lineage>
        <taxon>Bacteria</taxon>
        <taxon>Pseudomonadati</taxon>
        <taxon>Pseudomonadota</taxon>
        <taxon>Gammaproteobacteria</taxon>
        <taxon>Enterobacterales</taxon>
        <taxon>Morganellaceae</taxon>
        <taxon>Providencia</taxon>
    </lineage>
</organism>
<dbReference type="GO" id="GO:0030170">
    <property type="term" value="F:pyridoxal phosphate binding"/>
    <property type="evidence" value="ECO:0007669"/>
    <property type="project" value="InterPro"/>
</dbReference>